<protein>
    <submittedName>
        <fullName evidence="1">Uncharacterized protein</fullName>
    </submittedName>
</protein>
<accession>X1KN97</accession>
<comment type="caution">
    <text evidence="1">The sequence shown here is derived from an EMBL/GenBank/DDBJ whole genome shotgun (WGS) entry which is preliminary data.</text>
</comment>
<gene>
    <name evidence="1" type="ORF">S03H2_59597</name>
</gene>
<dbReference type="AlphaFoldDB" id="X1KN97"/>
<proteinExistence type="predicted"/>
<reference evidence="1" key="1">
    <citation type="journal article" date="2014" name="Front. Microbiol.">
        <title>High frequency of phylogenetically diverse reductive dehalogenase-homologous genes in deep subseafloor sedimentary metagenomes.</title>
        <authorList>
            <person name="Kawai M."/>
            <person name="Futagami T."/>
            <person name="Toyoda A."/>
            <person name="Takaki Y."/>
            <person name="Nishi S."/>
            <person name="Hori S."/>
            <person name="Arai W."/>
            <person name="Tsubouchi T."/>
            <person name="Morono Y."/>
            <person name="Uchiyama I."/>
            <person name="Ito T."/>
            <person name="Fujiyama A."/>
            <person name="Inagaki F."/>
            <person name="Takami H."/>
        </authorList>
    </citation>
    <scope>NUCLEOTIDE SEQUENCE</scope>
    <source>
        <strain evidence="1">Expedition CK06-06</strain>
    </source>
</reference>
<organism evidence="1">
    <name type="scientific">marine sediment metagenome</name>
    <dbReference type="NCBI Taxonomy" id="412755"/>
    <lineage>
        <taxon>unclassified sequences</taxon>
        <taxon>metagenomes</taxon>
        <taxon>ecological metagenomes</taxon>
    </lineage>
</organism>
<evidence type="ECO:0000313" key="1">
    <source>
        <dbReference type="EMBL" id="GAH83483.1"/>
    </source>
</evidence>
<sequence length="48" mass="5081">MDAITISVIVAALLAVSEALSLIPSVKANGVFQMLWNVLKILAGKKEN</sequence>
<name>X1KN97_9ZZZZ</name>
<dbReference type="EMBL" id="BARU01038331">
    <property type="protein sequence ID" value="GAH83483.1"/>
    <property type="molecule type" value="Genomic_DNA"/>
</dbReference>